<evidence type="ECO:0000313" key="6">
    <source>
        <dbReference type="EMBL" id="MEK8029893.1"/>
    </source>
</evidence>
<protein>
    <submittedName>
        <fullName evidence="6">LysR substrate-binding domain-containing protein</fullName>
    </submittedName>
</protein>
<dbReference type="Gene3D" id="1.10.10.10">
    <property type="entry name" value="Winged helix-like DNA-binding domain superfamily/Winged helix DNA-binding domain"/>
    <property type="match status" value="1"/>
</dbReference>
<feature type="domain" description="HTH lysR-type" evidence="5">
    <location>
        <begin position="8"/>
        <end position="63"/>
    </location>
</feature>
<dbReference type="Pfam" id="PF03466">
    <property type="entry name" value="LysR_substrate"/>
    <property type="match status" value="1"/>
</dbReference>
<evidence type="ECO:0000256" key="3">
    <source>
        <dbReference type="ARBA" id="ARBA00023125"/>
    </source>
</evidence>
<proteinExistence type="inferred from homology"/>
<dbReference type="PROSITE" id="PS50931">
    <property type="entry name" value="HTH_LYSR"/>
    <property type="match status" value="1"/>
</dbReference>
<dbReference type="PRINTS" id="PR00039">
    <property type="entry name" value="HTHLYSR"/>
</dbReference>
<sequence>MRRHLRHLNGLRYFEAAARKLSFTEAAAELCVTQGAVSHQVRALETALGQPLFERSQRQIRLLPAGERLLAELTESFARIDAVLEQLKAGGAGTHSLRLSVTPTFSSRWLIPRLPRFRERHPDIELHLNHERSSNLRAQGQIEAAVLWSRERPQSPRTVSRPLFGLSLSPVCAPSLIRPDQPLATPADVRHYPLLHEDSFVDWERWMERAGAPDTPVRRGQLIDDSNALMMAAAAGHGLALGHLPLIEEDLLAGRLVRPFALSIPARGAYWLVCSRPMAQQPAWQALTDFLVEEVGFLADSPADDAA</sequence>
<dbReference type="EMBL" id="JBBUTG010000002">
    <property type="protein sequence ID" value="MEK8029893.1"/>
    <property type="molecule type" value="Genomic_DNA"/>
</dbReference>
<name>A0ABU9BMY3_9BURK</name>
<dbReference type="RefSeq" id="WP_341424254.1">
    <property type="nucleotide sequence ID" value="NZ_JBBUTG010000002.1"/>
</dbReference>
<dbReference type="SUPFAM" id="SSF46785">
    <property type="entry name" value="Winged helix' DNA-binding domain"/>
    <property type="match status" value="1"/>
</dbReference>
<gene>
    <name evidence="6" type="ORF">AACH06_03585</name>
</gene>
<organism evidence="6 7">
    <name type="scientific">Ideonella lacteola</name>
    <dbReference type="NCBI Taxonomy" id="2984193"/>
    <lineage>
        <taxon>Bacteria</taxon>
        <taxon>Pseudomonadati</taxon>
        <taxon>Pseudomonadota</taxon>
        <taxon>Betaproteobacteria</taxon>
        <taxon>Burkholderiales</taxon>
        <taxon>Sphaerotilaceae</taxon>
        <taxon>Ideonella</taxon>
    </lineage>
</organism>
<comment type="similarity">
    <text evidence="1">Belongs to the LysR transcriptional regulatory family.</text>
</comment>
<dbReference type="InterPro" id="IPR000847">
    <property type="entry name" value="LysR_HTH_N"/>
</dbReference>
<keyword evidence="7" id="KW-1185">Reference proteome</keyword>
<dbReference type="SUPFAM" id="SSF53850">
    <property type="entry name" value="Periplasmic binding protein-like II"/>
    <property type="match status" value="1"/>
</dbReference>
<evidence type="ECO:0000256" key="4">
    <source>
        <dbReference type="ARBA" id="ARBA00023163"/>
    </source>
</evidence>
<dbReference type="Proteomes" id="UP001371218">
    <property type="component" value="Unassembled WGS sequence"/>
</dbReference>
<evidence type="ECO:0000259" key="5">
    <source>
        <dbReference type="PROSITE" id="PS50931"/>
    </source>
</evidence>
<dbReference type="PANTHER" id="PTHR30537:SF74">
    <property type="entry name" value="HTH-TYPE TRANSCRIPTIONAL REGULATOR TRPI"/>
    <property type="match status" value="1"/>
</dbReference>
<evidence type="ECO:0000313" key="7">
    <source>
        <dbReference type="Proteomes" id="UP001371218"/>
    </source>
</evidence>
<dbReference type="InterPro" id="IPR036390">
    <property type="entry name" value="WH_DNA-bd_sf"/>
</dbReference>
<keyword evidence="3" id="KW-0238">DNA-binding</keyword>
<evidence type="ECO:0000256" key="1">
    <source>
        <dbReference type="ARBA" id="ARBA00009437"/>
    </source>
</evidence>
<dbReference type="Pfam" id="PF00126">
    <property type="entry name" value="HTH_1"/>
    <property type="match status" value="1"/>
</dbReference>
<dbReference type="InterPro" id="IPR005119">
    <property type="entry name" value="LysR_subst-bd"/>
</dbReference>
<dbReference type="CDD" id="cd08432">
    <property type="entry name" value="PBP2_GcdR_TrpI_HvrB_AmpR_like"/>
    <property type="match status" value="1"/>
</dbReference>
<reference evidence="6 7" key="1">
    <citation type="submission" date="2024-04" db="EMBL/GenBank/DDBJ databases">
        <title>Novel species of the genus Ideonella isolated from streams.</title>
        <authorList>
            <person name="Lu H."/>
        </authorList>
    </citation>
    <scope>NUCLEOTIDE SEQUENCE [LARGE SCALE GENOMIC DNA]</scope>
    <source>
        <strain evidence="6 7">DXS29W</strain>
    </source>
</reference>
<comment type="caution">
    <text evidence="6">The sequence shown here is derived from an EMBL/GenBank/DDBJ whole genome shotgun (WGS) entry which is preliminary data.</text>
</comment>
<dbReference type="PANTHER" id="PTHR30537">
    <property type="entry name" value="HTH-TYPE TRANSCRIPTIONAL REGULATOR"/>
    <property type="match status" value="1"/>
</dbReference>
<evidence type="ECO:0000256" key="2">
    <source>
        <dbReference type="ARBA" id="ARBA00023015"/>
    </source>
</evidence>
<keyword evidence="2" id="KW-0805">Transcription regulation</keyword>
<accession>A0ABU9BMY3</accession>
<dbReference type="InterPro" id="IPR058163">
    <property type="entry name" value="LysR-type_TF_proteobact-type"/>
</dbReference>
<keyword evidence="4" id="KW-0804">Transcription</keyword>
<dbReference type="InterPro" id="IPR036388">
    <property type="entry name" value="WH-like_DNA-bd_sf"/>
</dbReference>
<dbReference type="Gene3D" id="3.40.190.10">
    <property type="entry name" value="Periplasmic binding protein-like II"/>
    <property type="match status" value="2"/>
</dbReference>